<reference evidence="4 5" key="1">
    <citation type="submission" date="2023-11" db="EMBL/GenBank/DDBJ databases">
        <title>Gilvimarinus fulvus sp. nov., isolated from the surface of Kelp.</title>
        <authorList>
            <person name="Sun Y.Y."/>
            <person name="Gong Y."/>
            <person name="Du Z.J."/>
        </authorList>
    </citation>
    <scope>NUCLEOTIDE SEQUENCE [LARGE SCALE GENOMIC DNA]</scope>
    <source>
        <strain evidence="4 5">SDUM040013</strain>
    </source>
</reference>
<evidence type="ECO:0000259" key="3">
    <source>
        <dbReference type="PROSITE" id="PS51677"/>
    </source>
</evidence>
<keyword evidence="4" id="KW-0378">Hydrolase</keyword>
<dbReference type="SUPFAM" id="SSF88713">
    <property type="entry name" value="Glycoside hydrolase/deacetylase"/>
    <property type="match status" value="1"/>
</dbReference>
<dbReference type="InterPro" id="IPR011330">
    <property type="entry name" value="Glyco_hydro/deAcase_b/a-brl"/>
</dbReference>
<proteinExistence type="predicted"/>
<comment type="subcellular location">
    <subcellularLocation>
        <location evidence="1">Secreted</location>
    </subcellularLocation>
</comment>
<dbReference type="EMBL" id="JAXAFO010000016">
    <property type="protein sequence ID" value="MDX6849846.1"/>
    <property type="molecule type" value="Genomic_DNA"/>
</dbReference>
<organism evidence="4 5">
    <name type="scientific">Gilvimarinus gilvus</name>
    <dbReference type="NCBI Taxonomy" id="3058038"/>
    <lineage>
        <taxon>Bacteria</taxon>
        <taxon>Pseudomonadati</taxon>
        <taxon>Pseudomonadota</taxon>
        <taxon>Gammaproteobacteria</taxon>
        <taxon>Cellvibrionales</taxon>
        <taxon>Cellvibrionaceae</taxon>
        <taxon>Gilvimarinus</taxon>
    </lineage>
</organism>
<dbReference type="GO" id="GO:0016787">
    <property type="term" value="F:hydrolase activity"/>
    <property type="evidence" value="ECO:0007669"/>
    <property type="project" value="UniProtKB-KW"/>
</dbReference>
<dbReference type="InterPro" id="IPR002509">
    <property type="entry name" value="NODB_dom"/>
</dbReference>
<gene>
    <name evidence="4" type="ORF">SCD92_10780</name>
</gene>
<dbReference type="Proteomes" id="UP001273505">
    <property type="component" value="Unassembled WGS sequence"/>
</dbReference>
<dbReference type="Pfam" id="PF01522">
    <property type="entry name" value="Polysacc_deac_1"/>
    <property type="match status" value="1"/>
</dbReference>
<keyword evidence="2" id="KW-0732">Signal</keyword>
<evidence type="ECO:0000313" key="4">
    <source>
        <dbReference type="EMBL" id="MDX6849846.1"/>
    </source>
</evidence>
<dbReference type="PROSITE" id="PS51677">
    <property type="entry name" value="NODB"/>
    <property type="match status" value="1"/>
</dbReference>
<dbReference type="PANTHER" id="PTHR34216">
    <property type="match status" value="1"/>
</dbReference>
<sequence>MLPLKELLDQQLAGVQRAPSVAITFDDGYSDIYEIAAPALLKNNFPFTVFINTESVGAPGYMSWSQLKSLQEMGASVANHTVTHPHLMRRQESENRSQWRRRIKREIVEAQSDIEAHLGESPLLFAYPYGEFDASVTALVQSLGYRGLGQHSGAVGKLTDPLRIPRFPMGGNYGELDSFATKVASLPLPVVEEGVVQRSDGLSDAYVLLAGQTATLKLALAEPGLGNRLNCFFRGEQIDVVEKTPEIVHVPLPDALTAGRTRVNCTAKEAGGNRYYWHSYPLFIKGEDGAWKHQD</sequence>
<keyword evidence="5" id="KW-1185">Reference proteome</keyword>
<feature type="domain" description="NodB homology" evidence="3">
    <location>
        <begin position="19"/>
        <end position="217"/>
    </location>
</feature>
<dbReference type="PANTHER" id="PTHR34216:SF3">
    <property type="entry name" value="POLY-BETA-1,6-N-ACETYL-D-GLUCOSAMINE N-DEACETYLASE"/>
    <property type="match status" value="1"/>
</dbReference>
<dbReference type="EC" id="3.-.-.-" evidence="4"/>
<dbReference type="Gene3D" id="3.20.20.370">
    <property type="entry name" value="Glycoside hydrolase/deacetylase"/>
    <property type="match status" value="1"/>
</dbReference>
<evidence type="ECO:0000256" key="2">
    <source>
        <dbReference type="ARBA" id="ARBA00022729"/>
    </source>
</evidence>
<accession>A0ABU4S010</accession>
<comment type="caution">
    <text evidence="4">The sequence shown here is derived from an EMBL/GenBank/DDBJ whole genome shotgun (WGS) entry which is preliminary data.</text>
</comment>
<dbReference type="CDD" id="cd10973">
    <property type="entry name" value="CE4_DAC_u4_5s"/>
    <property type="match status" value="1"/>
</dbReference>
<evidence type="ECO:0000256" key="1">
    <source>
        <dbReference type="ARBA" id="ARBA00004613"/>
    </source>
</evidence>
<dbReference type="RefSeq" id="WP_302723549.1">
    <property type="nucleotide sequence ID" value="NZ_JAULRU010000617.1"/>
</dbReference>
<evidence type="ECO:0000313" key="5">
    <source>
        <dbReference type="Proteomes" id="UP001273505"/>
    </source>
</evidence>
<dbReference type="InterPro" id="IPR051398">
    <property type="entry name" value="Polysacch_Deacetylase"/>
</dbReference>
<protein>
    <submittedName>
        <fullName evidence="4">Polysaccharide deacetylase family protein</fullName>
        <ecNumber evidence="4">3.-.-.-</ecNumber>
    </submittedName>
</protein>
<name>A0ABU4S010_9GAMM</name>